<evidence type="ECO:0000256" key="1">
    <source>
        <dbReference type="ARBA" id="ARBA00013860"/>
    </source>
</evidence>
<dbReference type="InterPro" id="IPR007159">
    <property type="entry name" value="SpoVT-AbrB_dom"/>
</dbReference>
<dbReference type="InterPro" id="IPR035644">
    <property type="entry name" value="MraZ_C"/>
</dbReference>
<comment type="similarity">
    <text evidence="7">Belongs to the MraZ family.</text>
</comment>
<dbReference type="InterPro" id="IPR035642">
    <property type="entry name" value="MraZ_N"/>
</dbReference>
<evidence type="ECO:0000313" key="9">
    <source>
        <dbReference type="EMBL" id="WPB53673.1"/>
    </source>
</evidence>
<reference evidence="9" key="1">
    <citation type="submission" date="2023-11" db="EMBL/GenBank/DDBJ databases">
        <title>Completed genome sequence of Mycoplasma equirhinis type strain M432/72.</title>
        <authorList>
            <person name="Spergser J."/>
        </authorList>
    </citation>
    <scope>NUCLEOTIDE SEQUENCE [LARGE SCALE GENOMIC DNA]</scope>
    <source>
        <strain evidence="9">M432/72</strain>
    </source>
</reference>
<organism evidence="9 10">
    <name type="scientific">Metamycoplasma equirhinis</name>
    <dbReference type="NCBI Taxonomy" id="92402"/>
    <lineage>
        <taxon>Bacteria</taxon>
        <taxon>Bacillati</taxon>
        <taxon>Mycoplasmatota</taxon>
        <taxon>Mycoplasmoidales</taxon>
        <taxon>Metamycoplasmataceae</taxon>
        <taxon>Metamycoplasma</taxon>
    </lineage>
</organism>
<feature type="domain" description="SpoVT-AbrB" evidence="8">
    <location>
        <begin position="75"/>
        <end position="118"/>
    </location>
</feature>
<dbReference type="InterPro" id="IPR020603">
    <property type="entry name" value="MraZ_dom"/>
</dbReference>
<accession>A0ABZ0P9G8</accession>
<gene>
    <name evidence="7" type="primary">mraZ</name>
    <name evidence="9" type="ORF">R9B83_01625</name>
</gene>
<comment type="subunit">
    <text evidence="7">Forms oligomers.</text>
</comment>
<dbReference type="InterPro" id="IPR003444">
    <property type="entry name" value="MraZ"/>
</dbReference>
<dbReference type="HAMAP" id="MF_01008">
    <property type="entry name" value="MraZ"/>
    <property type="match status" value="1"/>
</dbReference>
<dbReference type="SUPFAM" id="SSF89447">
    <property type="entry name" value="AbrB/MazE/MraZ-like"/>
    <property type="match status" value="1"/>
</dbReference>
<protein>
    <recommendedName>
        <fullName evidence="1 7">Transcriptional regulator MraZ</fullName>
    </recommendedName>
</protein>
<dbReference type="Gene3D" id="3.40.1550.20">
    <property type="entry name" value="Transcriptional regulator MraZ domain"/>
    <property type="match status" value="1"/>
</dbReference>
<evidence type="ECO:0000256" key="7">
    <source>
        <dbReference type="HAMAP-Rule" id="MF_01008"/>
    </source>
</evidence>
<evidence type="ECO:0000256" key="3">
    <source>
        <dbReference type="ARBA" id="ARBA00022737"/>
    </source>
</evidence>
<keyword evidence="4 7" id="KW-0805">Transcription regulation</keyword>
<dbReference type="PANTHER" id="PTHR34701:SF1">
    <property type="entry name" value="TRANSCRIPTIONAL REGULATOR MRAZ"/>
    <property type="match status" value="1"/>
</dbReference>
<comment type="subcellular location">
    <subcellularLocation>
        <location evidence="7">Cytoplasm</location>
        <location evidence="7">Nucleoid</location>
    </subcellularLocation>
</comment>
<proteinExistence type="inferred from homology"/>
<keyword evidence="2 7" id="KW-0963">Cytoplasm</keyword>
<evidence type="ECO:0000256" key="2">
    <source>
        <dbReference type="ARBA" id="ARBA00022490"/>
    </source>
</evidence>
<dbReference type="EMBL" id="CP137845">
    <property type="protein sequence ID" value="WPB53673.1"/>
    <property type="molecule type" value="Genomic_DNA"/>
</dbReference>
<keyword evidence="5 7" id="KW-0238">DNA-binding</keyword>
<dbReference type="InterPro" id="IPR038619">
    <property type="entry name" value="MraZ_sf"/>
</dbReference>
<feature type="domain" description="SpoVT-AbrB" evidence="8">
    <location>
        <begin position="4"/>
        <end position="46"/>
    </location>
</feature>
<evidence type="ECO:0000313" key="10">
    <source>
        <dbReference type="Proteomes" id="UP001303601"/>
    </source>
</evidence>
<dbReference type="PROSITE" id="PS51740">
    <property type="entry name" value="SPOVT_ABRB"/>
    <property type="match status" value="2"/>
</dbReference>
<evidence type="ECO:0000256" key="5">
    <source>
        <dbReference type="ARBA" id="ARBA00023125"/>
    </source>
</evidence>
<evidence type="ECO:0000256" key="4">
    <source>
        <dbReference type="ARBA" id="ARBA00023015"/>
    </source>
</evidence>
<dbReference type="PANTHER" id="PTHR34701">
    <property type="entry name" value="TRANSCRIPTIONAL REGULATOR MRAZ"/>
    <property type="match status" value="1"/>
</dbReference>
<dbReference type="CDD" id="cd16321">
    <property type="entry name" value="MraZ_C"/>
    <property type="match status" value="1"/>
</dbReference>
<dbReference type="InterPro" id="IPR037914">
    <property type="entry name" value="SpoVT-AbrB_sf"/>
</dbReference>
<keyword evidence="10" id="KW-1185">Reference proteome</keyword>
<sequence length="146" mass="16964">MFGKYYRQIDNKNRVVIPAKLLQELGSEFYITIGFDKSLVLRTPIEFDKIKNKLEENNSLNKDIRDLTRYIFANTELVSPDKLGRIVLAKHFCQKLAIINEVVFLGVGSTCEIFSKEIYDAKENYYEDEENIDSLAQKLFEQGVKL</sequence>
<dbReference type="Pfam" id="PF02381">
    <property type="entry name" value="MraZ"/>
    <property type="match status" value="2"/>
</dbReference>
<evidence type="ECO:0000256" key="6">
    <source>
        <dbReference type="ARBA" id="ARBA00023163"/>
    </source>
</evidence>
<dbReference type="CDD" id="cd16320">
    <property type="entry name" value="MraZ_N"/>
    <property type="match status" value="1"/>
</dbReference>
<name>A0ABZ0P9G8_9BACT</name>
<keyword evidence="3" id="KW-0677">Repeat</keyword>
<keyword evidence="6 7" id="KW-0804">Transcription</keyword>
<dbReference type="RefSeq" id="WP_140031679.1">
    <property type="nucleotide sequence ID" value="NZ_AP027305.1"/>
</dbReference>
<dbReference type="GeneID" id="94493570"/>
<dbReference type="Proteomes" id="UP001303601">
    <property type="component" value="Chromosome"/>
</dbReference>
<evidence type="ECO:0000259" key="8">
    <source>
        <dbReference type="PROSITE" id="PS51740"/>
    </source>
</evidence>